<protein>
    <submittedName>
        <fullName evidence="2">Uncharacterized protein</fullName>
    </submittedName>
</protein>
<proteinExistence type="predicted"/>
<feature type="region of interest" description="Disordered" evidence="1">
    <location>
        <begin position="91"/>
        <end position="136"/>
    </location>
</feature>
<evidence type="ECO:0000313" key="2">
    <source>
        <dbReference type="EMBL" id="MPM40861.1"/>
    </source>
</evidence>
<dbReference type="EMBL" id="VSSQ01009152">
    <property type="protein sequence ID" value="MPM40861.1"/>
    <property type="molecule type" value="Genomic_DNA"/>
</dbReference>
<dbReference type="AlphaFoldDB" id="A0A644ZM24"/>
<reference evidence="2" key="1">
    <citation type="submission" date="2019-08" db="EMBL/GenBank/DDBJ databases">
        <authorList>
            <person name="Kucharzyk K."/>
            <person name="Murdoch R.W."/>
            <person name="Higgins S."/>
            <person name="Loffler F."/>
        </authorList>
    </citation>
    <scope>NUCLEOTIDE SEQUENCE</scope>
</reference>
<comment type="caution">
    <text evidence="2">The sequence shown here is derived from an EMBL/GenBank/DDBJ whole genome shotgun (WGS) entry which is preliminary data.</text>
</comment>
<accession>A0A644ZM24</accession>
<feature type="compositionally biased region" description="Basic and acidic residues" evidence="1">
    <location>
        <begin position="27"/>
        <end position="36"/>
    </location>
</feature>
<gene>
    <name evidence="2" type="ORF">SDC9_87509</name>
</gene>
<name>A0A644ZM24_9ZZZZ</name>
<organism evidence="2">
    <name type="scientific">bioreactor metagenome</name>
    <dbReference type="NCBI Taxonomy" id="1076179"/>
    <lineage>
        <taxon>unclassified sequences</taxon>
        <taxon>metagenomes</taxon>
        <taxon>ecological metagenomes</taxon>
    </lineage>
</organism>
<feature type="compositionally biased region" description="Acidic residues" evidence="1">
    <location>
        <begin position="123"/>
        <end position="136"/>
    </location>
</feature>
<evidence type="ECO:0000256" key="1">
    <source>
        <dbReference type="SAM" id="MobiDB-lite"/>
    </source>
</evidence>
<feature type="region of interest" description="Disordered" evidence="1">
    <location>
        <begin position="1"/>
        <end position="36"/>
    </location>
</feature>
<sequence>MVLSSSQALGNRFVGERSGQTVQAEGPKQEEDHCSRGEHEVGEGCIDCTPFLASSNEDIRYHTHHFQTHEQIEEIGCHADCSNRSILHKQQGRVGGVSRPHFARIDPGGNGNRSGEENHQEGEAIEAIDDADLLGP</sequence>